<dbReference type="AlphaFoldDB" id="A0A327R3W9"/>
<dbReference type="PIRSF" id="PIRSF018266">
    <property type="entry name" value="FecR"/>
    <property type="match status" value="1"/>
</dbReference>
<feature type="domain" description="Protein FecR C-terminal" evidence="2">
    <location>
        <begin position="255"/>
        <end position="322"/>
    </location>
</feature>
<dbReference type="OrthoDB" id="1452822at2"/>
<feature type="domain" description="FecR protein" evidence="1">
    <location>
        <begin position="120"/>
        <end position="213"/>
    </location>
</feature>
<gene>
    <name evidence="3" type="ORF">LX64_01230</name>
</gene>
<dbReference type="Pfam" id="PF04773">
    <property type="entry name" value="FecR"/>
    <property type="match status" value="1"/>
</dbReference>
<dbReference type="InterPro" id="IPR032508">
    <property type="entry name" value="FecR_C"/>
</dbReference>
<proteinExistence type="predicted"/>
<dbReference type="Gene3D" id="3.55.50.30">
    <property type="match status" value="1"/>
</dbReference>
<dbReference type="Proteomes" id="UP000249547">
    <property type="component" value="Unassembled WGS sequence"/>
</dbReference>
<dbReference type="PANTHER" id="PTHR30273">
    <property type="entry name" value="PERIPLASMIC SIGNAL SENSOR AND SIGMA FACTOR ACTIVATOR FECR-RELATED"/>
    <property type="match status" value="1"/>
</dbReference>
<dbReference type="InterPro" id="IPR012373">
    <property type="entry name" value="Ferrdict_sens_TM"/>
</dbReference>
<keyword evidence="4" id="KW-1185">Reference proteome</keyword>
<reference evidence="3 4" key="1">
    <citation type="submission" date="2018-06" db="EMBL/GenBank/DDBJ databases">
        <title>Genomic Encyclopedia of Archaeal and Bacterial Type Strains, Phase II (KMG-II): from individual species to whole genera.</title>
        <authorList>
            <person name="Goeker M."/>
        </authorList>
    </citation>
    <scope>NUCLEOTIDE SEQUENCE [LARGE SCALE GENOMIC DNA]</scope>
    <source>
        <strain evidence="3 4">DSM 23857</strain>
    </source>
</reference>
<dbReference type="GO" id="GO:0016989">
    <property type="term" value="F:sigma factor antagonist activity"/>
    <property type="evidence" value="ECO:0007669"/>
    <property type="project" value="TreeGrafter"/>
</dbReference>
<dbReference type="Pfam" id="PF16344">
    <property type="entry name" value="FecR_C"/>
    <property type="match status" value="1"/>
</dbReference>
<sequence length="325" mass="36578">MDENTINWQLLVQHFNDPSDDDLQQQVSAWLSANPSHQNMYEELKRVWELSADAKVLQHFNVQEESAALSALLPDKPVYELPADPISRYRWYKIAAAVLLASIGGYWFYRDANKINFLTKTTAQQIDSVILYDGSRIILHKNSSIRYASNMVKADARAIYLEKGTAFFDVQPNDQQAFEVHVNHSKITVLGTAFNVNVEGEAINVDVKSGKIKFEPRSENGVVLHGGQSIDYTPQRGITTRNSTNENADAWATKELVFVDASLAEVCKQLEDVYQVTISMKGHVPLKKLNATFRNNPLSDVFEVLEAAYPIEIEQSGQQIIITSK</sequence>
<dbReference type="Gene3D" id="2.60.120.1440">
    <property type="match status" value="1"/>
</dbReference>
<name>A0A327R3W9_9BACT</name>
<dbReference type="PANTHER" id="PTHR30273:SF2">
    <property type="entry name" value="PROTEIN FECR"/>
    <property type="match status" value="1"/>
</dbReference>
<evidence type="ECO:0000259" key="2">
    <source>
        <dbReference type="Pfam" id="PF16344"/>
    </source>
</evidence>
<accession>A0A327R3W9</accession>
<dbReference type="EMBL" id="QLLL01000002">
    <property type="protein sequence ID" value="RAJ08577.1"/>
    <property type="molecule type" value="Genomic_DNA"/>
</dbReference>
<protein>
    <submittedName>
        <fullName evidence="3">FecR family protein</fullName>
    </submittedName>
</protein>
<organism evidence="3 4">
    <name type="scientific">Chitinophaga skermanii</name>
    <dbReference type="NCBI Taxonomy" id="331697"/>
    <lineage>
        <taxon>Bacteria</taxon>
        <taxon>Pseudomonadati</taxon>
        <taxon>Bacteroidota</taxon>
        <taxon>Chitinophagia</taxon>
        <taxon>Chitinophagales</taxon>
        <taxon>Chitinophagaceae</taxon>
        <taxon>Chitinophaga</taxon>
    </lineage>
</organism>
<comment type="caution">
    <text evidence="3">The sequence shown here is derived from an EMBL/GenBank/DDBJ whole genome shotgun (WGS) entry which is preliminary data.</text>
</comment>
<dbReference type="RefSeq" id="WP_111596714.1">
    <property type="nucleotide sequence ID" value="NZ_QLLL01000002.1"/>
</dbReference>
<dbReference type="InterPro" id="IPR006860">
    <property type="entry name" value="FecR"/>
</dbReference>
<evidence type="ECO:0000313" key="4">
    <source>
        <dbReference type="Proteomes" id="UP000249547"/>
    </source>
</evidence>
<evidence type="ECO:0000259" key="1">
    <source>
        <dbReference type="Pfam" id="PF04773"/>
    </source>
</evidence>
<evidence type="ECO:0000313" key="3">
    <source>
        <dbReference type="EMBL" id="RAJ08577.1"/>
    </source>
</evidence>